<feature type="transmembrane region" description="Helical" evidence="2">
    <location>
        <begin position="192"/>
        <end position="211"/>
    </location>
</feature>
<evidence type="ECO:0000256" key="1">
    <source>
        <dbReference type="SAM" id="MobiDB-lite"/>
    </source>
</evidence>
<feature type="domain" description="DUF6533" evidence="3">
    <location>
        <begin position="49"/>
        <end position="94"/>
    </location>
</feature>
<feature type="transmembrane region" description="Helical" evidence="2">
    <location>
        <begin position="232"/>
        <end position="253"/>
    </location>
</feature>
<accession>A0A8H6S2J0</accession>
<protein>
    <recommendedName>
        <fullName evidence="3">DUF6533 domain-containing protein</fullName>
    </recommendedName>
</protein>
<feature type="compositionally biased region" description="Basic and acidic residues" evidence="1">
    <location>
        <begin position="353"/>
        <end position="365"/>
    </location>
</feature>
<comment type="caution">
    <text evidence="4">The sequence shown here is derived from an EMBL/GenBank/DDBJ whole genome shotgun (WGS) entry which is preliminary data.</text>
</comment>
<sequence>MLALLQKGLHLFVSSATHPALVLAECTMSEIPGLPNSLNLSPHLSAHKYLLVCSLTVLAWDTLVLSPRTWRLMRTSEWPALKILFHFLRVFVPIEFAVVAVAFFDTNWSQATCEKSYLFEPIATAVLLAATSAIHVIRIHAIYDRNRAVLFGMGALYVAQIVVTAVACGFYRSVPLLSGQGCIAGPKANWVGIYWVAPTALYTASAILALMRSVSSLSAKPLSPWKLMLRDGLNLYGAIWAVNMVNVLFWFIIKPTDNADTIKTIVTSMAAILTTSMSLRIVLGIRGTLVHGGSFALTGSSAPSNSSRATHVISTRSGVPTNQTPHTYTLDDIRSSKPEAAWGDVDSKNASSGDDKGQLPIDERTGSPTNIGVKITVDREVGYDSYGRAK</sequence>
<dbReference type="Pfam" id="PF20151">
    <property type="entry name" value="DUF6533"/>
    <property type="match status" value="1"/>
</dbReference>
<gene>
    <name evidence="4" type="ORF">HMN09_01247200</name>
</gene>
<reference evidence="4" key="1">
    <citation type="submission" date="2020-05" db="EMBL/GenBank/DDBJ databases">
        <title>Mycena genomes resolve the evolution of fungal bioluminescence.</title>
        <authorList>
            <person name="Tsai I.J."/>
        </authorList>
    </citation>
    <scope>NUCLEOTIDE SEQUENCE</scope>
    <source>
        <strain evidence="4">110903Hualien_Pintung</strain>
    </source>
</reference>
<name>A0A8H6S2J0_MYCCL</name>
<feature type="transmembrane region" description="Helical" evidence="2">
    <location>
        <begin position="116"/>
        <end position="137"/>
    </location>
</feature>
<dbReference type="InterPro" id="IPR045340">
    <property type="entry name" value="DUF6533"/>
</dbReference>
<evidence type="ECO:0000313" key="4">
    <source>
        <dbReference type="EMBL" id="KAF7291561.1"/>
    </source>
</evidence>
<feature type="transmembrane region" description="Helical" evidence="2">
    <location>
        <begin position="149"/>
        <end position="172"/>
    </location>
</feature>
<dbReference type="EMBL" id="JACAZE010000024">
    <property type="protein sequence ID" value="KAF7291561.1"/>
    <property type="molecule type" value="Genomic_DNA"/>
</dbReference>
<keyword evidence="2" id="KW-1133">Transmembrane helix</keyword>
<keyword evidence="5" id="KW-1185">Reference proteome</keyword>
<feature type="transmembrane region" description="Helical" evidence="2">
    <location>
        <begin position="87"/>
        <end position="104"/>
    </location>
</feature>
<evidence type="ECO:0000259" key="3">
    <source>
        <dbReference type="Pfam" id="PF20151"/>
    </source>
</evidence>
<evidence type="ECO:0000313" key="5">
    <source>
        <dbReference type="Proteomes" id="UP000613580"/>
    </source>
</evidence>
<dbReference type="Proteomes" id="UP000613580">
    <property type="component" value="Unassembled WGS sequence"/>
</dbReference>
<organism evidence="4 5">
    <name type="scientific">Mycena chlorophos</name>
    <name type="common">Agaric fungus</name>
    <name type="synonym">Agaricus chlorophos</name>
    <dbReference type="NCBI Taxonomy" id="658473"/>
    <lineage>
        <taxon>Eukaryota</taxon>
        <taxon>Fungi</taxon>
        <taxon>Dikarya</taxon>
        <taxon>Basidiomycota</taxon>
        <taxon>Agaricomycotina</taxon>
        <taxon>Agaricomycetes</taxon>
        <taxon>Agaricomycetidae</taxon>
        <taxon>Agaricales</taxon>
        <taxon>Marasmiineae</taxon>
        <taxon>Mycenaceae</taxon>
        <taxon>Mycena</taxon>
    </lineage>
</organism>
<dbReference type="OrthoDB" id="2626017at2759"/>
<feature type="region of interest" description="Disordered" evidence="1">
    <location>
        <begin position="300"/>
        <end position="373"/>
    </location>
</feature>
<feature type="compositionally biased region" description="Polar residues" evidence="1">
    <location>
        <begin position="300"/>
        <end position="327"/>
    </location>
</feature>
<dbReference type="AlphaFoldDB" id="A0A8H6S2J0"/>
<evidence type="ECO:0000256" key="2">
    <source>
        <dbReference type="SAM" id="Phobius"/>
    </source>
</evidence>
<keyword evidence="2" id="KW-0812">Transmembrane</keyword>
<keyword evidence="2" id="KW-0472">Membrane</keyword>
<proteinExistence type="predicted"/>